<reference evidence="2 3" key="1">
    <citation type="journal article" date="2018" name="Sci. Rep.">
        <title>Comparative genomics provides insights into the lifestyle and reveals functional heterogeneity of dark septate endophytic fungi.</title>
        <authorList>
            <person name="Knapp D.G."/>
            <person name="Nemeth J.B."/>
            <person name="Barry K."/>
            <person name="Hainaut M."/>
            <person name="Henrissat B."/>
            <person name="Johnson J."/>
            <person name="Kuo A."/>
            <person name="Lim J.H.P."/>
            <person name="Lipzen A."/>
            <person name="Nolan M."/>
            <person name="Ohm R.A."/>
            <person name="Tamas L."/>
            <person name="Grigoriev I.V."/>
            <person name="Spatafora J.W."/>
            <person name="Nagy L.G."/>
            <person name="Kovacs G.M."/>
        </authorList>
    </citation>
    <scope>NUCLEOTIDE SEQUENCE [LARGE SCALE GENOMIC DNA]</scope>
    <source>
        <strain evidence="2 3">DSE2036</strain>
    </source>
</reference>
<dbReference type="InterPro" id="IPR036047">
    <property type="entry name" value="F-box-like_dom_sf"/>
</dbReference>
<accession>A0A2V1DSS7</accession>
<proteinExistence type="predicted"/>
<dbReference type="STRING" id="97972.A0A2V1DSS7"/>
<dbReference type="EMBL" id="KZ805362">
    <property type="protein sequence ID" value="PVI01161.1"/>
    <property type="molecule type" value="Genomic_DNA"/>
</dbReference>
<gene>
    <name evidence="2" type="ORF">DM02DRAFT_671516</name>
</gene>
<dbReference type="InterPro" id="IPR056021">
    <property type="entry name" value="DUF7600"/>
</dbReference>
<dbReference type="AlphaFoldDB" id="A0A2V1DSS7"/>
<dbReference type="OrthoDB" id="3646162at2759"/>
<dbReference type="Proteomes" id="UP000244855">
    <property type="component" value="Unassembled WGS sequence"/>
</dbReference>
<organism evidence="2 3">
    <name type="scientific">Periconia macrospinosa</name>
    <dbReference type="NCBI Taxonomy" id="97972"/>
    <lineage>
        <taxon>Eukaryota</taxon>
        <taxon>Fungi</taxon>
        <taxon>Dikarya</taxon>
        <taxon>Ascomycota</taxon>
        <taxon>Pezizomycotina</taxon>
        <taxon>Dothideomycetes</taxon>
        <taxon>Pleosporomycetidae</taxon>
        <taxon>Pleosporales</taxon>
        <taxon>Massarineae</taxon>
        <taxon>Periconiaceae</taxon>
        <taxon>Periconia</taxon>
    </lineage>
</organism>
<feature type="domain" description="DUF7600" evidence="1">
    <location>
        <begin position="318"/>
        <end position="467"/>
    </location>
</feature>
<protein>
    <recommendedName>
        <fullName evidence="1">DUF7600 domain-containing protein</fullName>
    </recommendedName>
</protein>
<name>A0A2V1DSS7_9PLEO</name>
<evidence type="ECO:0000313" key="3">
    <source>
        <dbReference type="Proteomes" id="UP000244855"/>
    </source>
</evidence>
<dbReference type="Pfam" id="PF24539">
    <property type="entry name" value="DUF7600"/>
    <property type="match status" value="1"/>
</dbReference>
<evidence type="ECO:0000313" key="2">
    <source>
        <dbReference type="EMBL" id="PVI01161.1"/>
    </source>
</evidence>
<dbReference type="SUPFAM" id="SSF81383">
    <property type="entry name" value="F-box domain"/>
    <property type="match status" value="1"/>
</dbReference>
<keyword evidence="3" id="KW-1185">Reference proteome</keyword>
<evidence type="ECO:0000259" key="1">
    <source>
        <dbReference type="Pfam" id="PF24539"/>
    </source>
</evidence>
<sequence>MALFSCILCGSAIPDEIGDPEKKWQKEYRAIYSHPTGYSVTGVGCNGDDWSWIPPSDPAKRWDDDDSNVQLFELPVMRKVPIDGLHGFVVHNACWMLLRRAWGPEDVRVDRLVEICRSIPFPIGTDGLGWQHRYGGLLFLETQDYFPWQEILSLPDLDELPLVVWDAFKNPWDVQNMREILLSCAKPQPVRGTDKTSHDCFSRLPWELREAIAVLLPTADALALRQASVSFLPLLSSSTFWASRFTGNRERDFVFEMHGCQDPTDWLDLYRITSQKSGPPGLRNRCRIWNITKMLIEIVRLERNECLTSTIEQTVAPSWSQVTGDINFDGFETSWKPFRRGCFSLRTIIVPVPCRLLKIGVSTINVGTTSYVTGLRFVADSTPDALIGYISSSETFFTLQELFGFKVAVAPSGLTALQIVGKNGHSSQWIGCLSDVPSSERLIRSQPIKSVTVRLDGFKLVGLGVASPDVISEQDLGTADPPLRETALWYPNKPPNELHLNESSFTGQNPFHTGYRPLIWIRFGGQRGSDLKRIVGLAVQQVPHRLYSLEFLYEGICRSSSSKLGRIRHEAITPGPMFTIDGIGGELITSIAVHVEKDKRPGARDFLRHGLLKCFKVTTNRGREFQSNLACNHPEMRLLPITPGTTITGFYASQNDKGGLISLGVISESL</sequence>